<organism evidence="2">
    <name type="scientific">Picea glauca</name>
    <name type="common">White spruce</name>
    <name type="synonym">Pinus glauca</name>
    <dbReference type="NCBI Taxonomy" id="3330"/>
    <lineage>
        <taxon>Eukaryota</taxon>
        <taxon>Viridiplantae</taxon>
        <taxon>Streptophyta</taxon>
        <taxon>Embryophyta</taxon>
        <taxon>Tracheophyta</taxon>
        <taxon>Spermatophyta</taxon>
        <taxon>Pinopsida</taxon>
        <taxon>Pinidae</taxon>
        <taxon>Conifers I</taxon>
        <taxon>Pinales</taxon>
        <taxon>Pinaceae</taxon>
        <taxon>Picea</taxon>
    </lineage>
</organism>
<keyword evidence="1" id="KW-1133">Transmembrane helix</keyword>
<proteinExistence type="predicted"/>
<geneLocation type="mitochondrion" evidence="2"/>
<reference evidence="2" key="1">
    <citation type="journal article" date="2015" name="Genome Biol. Evol.">
        <title>Organellar Genomes of White Spruce (Picea glauca): Assembly and Annotation.</title>
        <authorList>
            <person name="Jackman S.D."/>
            <person name="Warren R.L."/>
            <person name="Gibb E.A."/>
            <person name="Vandervalk B.P."/>
            <person name="Mohamadi H."/>
            <person name="Chu J."/>
            <person name="Raymond A."/>
            <person name="Pleasance S."/>
            <person name="Coope R."/>
            <person name="Wildung M.R."/>
            <person name="Ritland C.E."/>
            <person name="Bousquet J."/>
            <person name="Jones S.J."/>
            <person name="Bohlmann J."/>
            <person name="Birol I."/>
        </authorList>
    </citation>
    <scope>NUCLEOTIDE SEQUENCE [LARGE SCALE GENOMIC DNA]</scope>
    <source>
        <tissue evidence="2">Flushing bud</tissue>
    </source>
</reference>
<evidence type="ECO:0000256" key="1">
    <source>
        <dbReference type="SAM" id="Phobius"/>
    </source>
</evidence>
<name>A0A101M5A0_PICGL</name>
<keyword evidence="1" id="KW-0472">Membrane</keyword>
<protein>
    <submittedName>
        <fullName evidence="2">Uncharacterized protein</fullName>
    </submittedName>
</protein>
<dbReference type="EMBL" id="LKAM01000001">
    <property type="protein sequence ID" value="KUM51075.1"/>
    <property type="molecule type" value="Genomic_DNA"/>
</dbReference>
<comment type="caution">
    <text evidence="2">The sequence shown here is derived from an EMBL/GenBank/DDBJ whole genome shotgun (WGS) entry which is preliminary data.</text>
</comment>
<feature type="transmembrane region" description="Helical" evidence="1">
    <location>
        <begin position="12"/>
        <end position="31"/>
    </location>
</feature>
<dbReference type="AlphaFoldDB" id="A0A101M5A0"/>
<accession>A0A101M5A0</accession>
<keyword evidence="1" id="KW-0812">Transmembrane</keyword>
<keyword evidence="2" id="KW-0496">Mitochondrion</keyword>
<gene>
    <name evidence="2" type="ORF">ABT39_MTgene921</name>
</gene>
<feature type="transmembrane region" description="Helical" evidence="1">
    <location>
        <begin position="37"/>
        <end position="59"/>
    </location>
</feature>
<evidence type="ECO:0000313" key="2">
    <source>
        <dbReference type="EMBL" id="KUM51075.1"/>
    </source>
</evidence>
<sequence length="83" mass="9244">MLRALLGQQGKQLVLLMDMLMPVGILKPLLLVQDMDMGIELLMLMLLPVAIQLALQLLLGTEAHLKEGRLALVLPARKERADY</sequence>